<dbReference type="OrthoDB" id="9021539at2"/>
<comment type="caution">
    <text evidence="1">The sequence shown here is derived from an EMBL/GenBank/DDBJ whole genome shotgun (WGS) entry which is preliminary data.</text>
</comment>
<reference evidence="1 2" key="1">
    <citation type="submission" date="2018-08" db="EMBL/GenBank/DDBJ databases">
        <title>Mountain-cultivated ginseng endophyte, Burkholderia stabilis and its activity against ginseng root rot disease.</title>
        <authorList>
            <person name="Tapan Kumar M."/>
            <person name="Bae H."/>
            <person name="Shanmugam G."/>
            <person name="Jeon J."/>
        </authorList>
    </citation>
    <scope>NUCLEOTIDE SEQUENCE [LARGE SCALE GENOMIC DNA]</scope>
    <source>
        <strain evidence="1 2">EB159</strain>
    </source>
</reference>
<dbReference type="EMBL" id="QWEX01000005">
    <property type="protein sequence ID" value="RXV64193.1"/>
    <property type="molecule type" value="Genomic_DNA"/>
</dbReference>
<accession>A0A4Q2A4W4</accession>
<dbReference type="AlphaFoldDB" id="A0A4Q2A4W4"/>
<dbReference type="Proteomes" id="UP000289650">
    <property type="component" value="Unassembled WGS sequence"/>
</dbReference>
<dbReference type="RefSeq" id="WP_129518783.1">
    <property type="nucleotide sequence ID" value="NZ_QWEX01000005.1"/>
</dbReference>
<name>A0A4Q2A4W4_9BURK</name>
<evidence type="ECO:0000313" key="1">
    <source>
        <dbReference type="EMBL" id="RXV64193.1"/>
    </source>
</evidence>
<sequence>MKQHCILFPDDADAIALWSDKDVKVWAVDIAAGRERRPAYRHTYYARARTADRAIECVKQNLNRRAPGARYRARLTGPRELGCHFVTAETTPVERHTMAAGFDRVG</sequence>
<organism evidence="1 2">
    <name type="scientific">Burkholderia stabilis</name>
    <dbReference type="NCBI Taxonomy" id="95485"/>
    <lineage>
        <taxon>Bacteria</taxon>
        <taxon>Pseudomonadati</taxon>
        <taxon>Pseudomonadota</taxon>
        <taxon>Betaproteobacteria</taxon>
        <taxon>Burkholderiales</taxon>
        <taxon>Burkholderiaceae</taxon>
        <taxon>Burkholderia</taxon>
        <taxon>Burkholderia cepacia complex</taxon>
    </lineage>
</organism>
<protein>
    <submittedName>
        <fullName evidence="1">Uncharacterized protein</fullName>
    </submittedName>
</protein>
<gene>
    <name evidence="1" type="ORF">D1006_41115</name>
</gene>
<evidence type="ECO:0000313" key="2">
    <source>
        <dbReference type="Proteomes" id="UP000289650"/>
    </source>
</evidence>
<proteinExistence type="predicted"/>